<dbReference type="SUPFAM" id="SSF52317">
    <property type="entry name" value="Class I glutamine amidotransferase-like"/>
    <property type="match status" value="1"/>
</dbReference>
<dbReference type="InterPro" id="IPR029062">
    <property type="entry name" value="Class_I_gatase-like"/>
</dbReference>
<dbReference type="SUPFAM" id="SSF46689">
    <property type="entry name" value="Homeodomain-like"/>
    <property type="match status" value="1"/>
</dbReference>
<feature type="domain" description="HTH araC/xylS-type" evidence="3">
    <location>
        <begin position="214"/>
        <end position="310"/>
    </location>
</feature>
<evidence type="ECO:0000313" key="4">
    <source>
        <dbReference type="EMBL" id="CUA86588.1"/>
    </source>
</evidence>
<evidence type="ECO:0000256" key="1">
    <source>
        <dbReference type="ARBA" id="ARBA00023015"/>
    </source>
</evidence>
<protein>
    <submittedName>
        <fullName evidence="4">Transcriptional regulator, AraC family with amidase-like domain</fullName>
    </submittedName>
</protein>
<dbReference type="Pfam" id="PF12833">
    <property type="entry name" value="HTH_18"/>
    <property type="match status" value="1"/>
</dbReference>
<dbReference type="Gene3D" id="1.10.10.60">
    <property type="entry name" value="Homeodomain-like"/>
    <property type="match status" value="1"/>
</dbReference>
<dbReference type="EMBL" id="CYHA01000008">
    <property type="protein sequence ID" value="CUA86588.1"/>
    <property type="molecule type" value="Genomic_DNA"/>
</dbReference>
<proteinExistence type="predicted"/>
<evidence type="ECO:0000259" key="3">
    <source>
        <dbReference type="PROSITE" id="PS01124"/>
    </source>
</evidence>
<dbReference type="OrthoDB" id="9794896at2"/>
<keyword evidence="5" id="KW-1185">Reference proteome</keyword>
<reference evidence="5" key="1">
    <citation type="submission" date="2015-08" db="EMBL/GenBank/DDBJ databases">
        <authorList>
            <person name="Varghese N."/>
        </authorList>
    </citation>
    <scope>NUCLEOTIDE SEQUENCE [LARGE SCALE GENOMIC DNA]</scope>
    <source>
        <strain evidence="5">DSM 17901</strain>
    </source>
</reference>
<dbReference type="AlphaFoldDB" id="A0A0K6H6T5"/>
<dbReference type="Proteomes" id="UP000243535">
    <property type="component" value="Unassembled WGS sequence"/>
</dbReference>
<dbReference type="PANTHER" id="PTHR43130:SF3">
    <property type="entry name" value="HTH-TYPE TRANSCRIPTIONAL REGULATOR RV1931C"/>
    <property type="match status" value="1"/>
</dbReference>
<sequence>MDVWFLLTPGYLALDLAGPAEALRIAAEEGVPFRLHMAGPEAACPNSLGLVSQLDPLPLALPSDAWVVLCGNRDEVTDYATPAADALVAWLRTHAQPPRRVATICSGALLAARAGLLDGRQCTTHHALTGMLTRLAPRARVVENRTYVRDGPLWTSAGITAGIDLALALIEEVAGPAVVARVARRMVVYLRRSGDDPQLSPWLAYRNHLHPAVHRAQDLIARDPAAAWSVEALAESVHVSARHLTRLFRQEAGIGIVEYQQRLRVARARQLIGQGASVERAAEGAGFGSARALRRVWQKFEPGTPGQLRI</sequence>
<dbReference type="GO" id="GO:0003700">
    <property type="term" value="F:DNA-binding transcription factor activity"/>
    <property type="evidence" value="ECO:0007669"/>
    <property type="project" value="InterPro"/>
</dbReference>
<dbReference type="RefSeq" id="WP_055434445.1">
    <property type="nucleotide sequence ID" value="NZ_CYHA01000008.1"/>
</dbReference>
<accession>A0A0K6H6T5</accession>
<dbReference type="InterPro" id="IPR052158">
    <property type="entry name" value="INH-QAR"/>
</dbReference>
<name>A0A0K6H6T5_9NEIS</name>
<keyword evidence="1" id="KW-0805">Transcription regulation</keyword>
<dbReference type="InterPro" id="IPR018060">
    <property type="entry name" value="HTH_AraC"/>
</dbReference>
<evidence type="ECO:0000256" key="2">
    <source>
        <dbReference type="ARBA" id="ARBA00023163"/>
    </source>
</evidence>
<dbReference type="PANTHER" id="PTHR43130">
    <property type="entry name" value="ARAC-FAMILY TRANSCRIPTIONAL REGULATOR"/>
    <property type="match status" value="1"/>
</dbReference>
<organism evidence="4 5">
    <name type="scientific">Gulbenkiania indica</name>
    <dbReference type="NCBI Taxonomy" id="375574"/>
    <lineage>
        <taxon>Bacteria</taxon>
        <taxon>Pseudomonadati</taxon>
        <taxon>Pseudomonadota</taxon>
        <taxon>Betaproteobacteria</taxon>
        <taxon>Neisseriales</taxon>
        <taxon>Chromobacteriaceae</taxon>
        <taxon>Gulbenkiania</taxon>
    </lineage>
</organism>
<dbReference type="InterPro" id="IPR002818">
    <property type="entry name" value="DJ-1/PfpI"/>
</dbReference>
<dbReference type="Gene3D" id="3.40.50.880">
    <property type="match status" value="1"/>
</dbReference>
<dbReference type="GO" id="GO:0043565">
    <property type="term" value="F:sequence-specific DNA binding"/>
    <property type="evidence" value="ECO:0007669"/>
    <property type="project" value="InterPro"/>
</dbReference>
<evidence type="ECO:0000313" key="5">
    <source>
        <dbReference type="Proteomes" id="UP000243535"/>
    </source>
</evidence>
<dbReference type="SMART" id="SM00342">
    <property type="entry name" value="HTH_ARAC"/>
    <property type="match status" value="1"/>
</dbReference>
<dbReference type="InterPro" id="IPR009057">
    <property type="entry name" value="Homeodomain-like_sf"/>
</dbReference>
<dbReference type="PROSITE" id="PS01124">
    <property type="entry name" value="HTH_ARAC_FAMILY_2"/>
    <property type="match status" value="1"/>
</dbReference>
<dbReference type="STRING" id="375574.GCA_001418035_02499"/>
<keyword evidence="2" id="KW-0804">Transcription</keyword>
<gene>
    <name evidence="4" type="ORF">Ga0061063_2725</name>
</gene>
<dbReference type="Pfam" id="PF01965">
    <property type="entry name" value="DJ-1_PfpI"/>
    <property type="match status" value="1"/>
</dbReference>